<feature type="transmembrane region" description="Helical" evidence="5">
    <location>
        <begin position="92"/>
        <end position="119"/>
    </location>
</feature>
<name>A0A1Y5E6Q6_COLPS</name>
<protein>
    <submittedName>
        <fullName evidence="6">Protein-S-isoprenylcysteine methyltransferase</fullName>
    </submittedName>
</protein>
<feature type="transmembrane region" description="Helical" evidence="5">
    <location>
        <begin position="39"/>
        <end position="60"/>
    </location>
</feature>
<evidence type="ECO:0000313" key="6">
    <source>
        <dbReference type="EMBL" id="OUR78402.1"/>
    </source>
</evidence>
<dbReference type="Gene3D" id="1.20.120.1630">
    <property type="match status" value="1"/>
</dbReference>
<evidence type="ECO:0000313" key="7">
    <source>
        <dbReference type="Proteomes" id="UP000243053"/>
    </source>
</evidence>
<keyword evidence="3 5" id="KW-1133">Transmembrane helix</keyword>
<comment type="caution">
    <text evidence="6">The sequence shown here is derived from an EMBL/GenBank/DDBJ whole genome shotgun (WGS) entry which is preliminary data.</text>
</comment>
<accession>A0A1Y5E6Q6</accession>
<feature type="transmembrane region" description="Helical" evidence="5">
    <location>
        <begin position="12"/>
        <end position="33"/>
    </location>
</feature>
<evidence type="ECO:0000256" key="4">
    <source>
        <dbReference type="ARBA" id="ARBA00023136"/>
    </source>
</evidence>
<dbReference type="Proteomes" id="UP000243053">
    <property type="component" value="Unassembled WGS sequence"/>
</dbReference>
<evidence type="ECO:0000256" key="2">
    <source>
        <dbReference type="ARBA" id="ARBA00022692"/>
    </source>
</evidence>
<dbReference type="PANTHER" id="PTHR12714:SF24">
    <property type="entry name" value="SLR1182 PROTEIN"/>
    <property type="match status" value="1"/>
</dbReference>
<evidence type="ECO:0000256" key="1">
    <source>
        <dbReference type="ARBA" id="ARBA00004127"/>
    </source>
</evidence>
<comment type="subcellular location">
    <subcellularLocation>
        <location evidence="1">Endomembrane system</location>
        <topology evidence="1">Multi-pass membrane protein</topology>
    </subcellularLocation>
</comment>
<dbReference type="AlphaFoldDB" id="A0A1Y5E6Q6"/>
<dbReference type="PANTHER" id="PTHR12714">
    <property type="entry name" value="PROTEIN-S ISOPRENYLCYSTEINE O-METHYLTRANSFERASE"/>
    <property type="match status" value="1"/>
</dbReference>
<keyword evidence="2 5" id="KW-0812">Transmembrane</keyword>
<dbReference type="GO" id="GO:0012505">
    <property type="term" value="C:endomembrane system"/>
    <property type="evidence" value="ECO:0007669"/>
    <property type="project" value="UniProtKB-SubCell"/>
</dbReference>
<dbReference type="Pfam" id="PF04191">
    <property type="entry name" value="PEMT"/>
    <property type="match status" value="1"/>
</dbReference>
<reference evidence="7" key="1">
    <citation type="journal article" date="2017" name="Proc. Natl. Acad. Sci. U.S.A.">
        <title>Simulation of Deepwater Horizon oil plume reveals substrate specialization within a complex community of hydrocarbon degraders.</title>
        <authorList>
            <person name="Hu P."/>
            <person name="Dubinsky E.A."/>
            <person name="Probst A.J."/>
            <person name="Wang J."/>
            <person name="Sieber C.M.K."/>
            <person name="Tom L.M."/>
            <person name="Gardinali P."/>
            <person name="Banfield J.F."/>
            <person name="Atlas R.M."/>
            <person name="Andersen G.L."/>
        </authorList>
    </citation>
    <scope>NUCLEOTIDE SEQUENCE [LARGE SCALE GENOMIC DNA]</scope>
</reference>
<sequence length="153" mass="17122">MKLLENKIPPPLVALLIALGMWWVSTVTPVILLTNTVKIALVTGFISIGVFFDLAGVISFRMAKTTVNPLKPNTASSLVTSGIYQVTRNPMYVGFVAFLLAWASFLGSAWGLILIPLYIAYIQRFQIIPEERALTILFKEEFTDYKAKVRPWL</sequence>
<dbReference type="EMBL" id="MAAF01000082">
    <property type="protein sequence ID" value="OUR78402.1"/>
    <property type="molecule type" value="Genomic_DNA"/>
</dbReference>
<keyword evidence="4 5" id="KW-0472">Membrane</keyword>
<proteinExistence type="predicted"/>
<dbReference type="GO" id="GO:0032259">
    <property type="term" value="P:methylation"/>
    <property type="evidence" value="ECO:0007669"/>
    <property type="project" value="UniProtKB-KW"/>
</dbReference>
<keyword evidence="6" id="KW-0808">Transferase</keyword>
<gene>
    <name evidence="6" type="ORF">A9Q75_13780</name>
</gene>
<dbReference type="InterPro" id="IPR007318">
    <property type="entry name" value="Phopholipid_MeTrfase"/>
</dbReference>
<keyword evidence="6" id="KW-0489">Methyltransferase</keyword>
<evidence type="ECO:0000256" key="3">
    <source>
        <dbReference type="ARBA" id="ARBA00022989"/>
    </source>
</evidence>
<organism evidence="6 7">
    <name type="scientific">Colwellia psychrerythraea</name>
    <name type="common">Vibrio psychroerythus</name>
    <dbReference type="NCBI Taxonomy" id="28229"/>
    <lineage>
        <taxon>Bacteria</taxon>
        <taxon>Pseudomonadati</taxon>
        <taxon>Pseudomonadota</taxon>
        <taxon>Gammaproteobacteria</taxon>
        <taxon>Alteromonadales</taxon>
        <taxon>Colwelliaceae</taxon>
        <taxon>Colwellia</taxon>
    </lineage>
</organism>
<evidence type="ECO:0000256" key="5">
    <source>
        <dbReference type="SAM" id="Phobius"/>
    </source>
</evidence>
<dbReference type="GO" id="GO:0008168">
    <property type="term" value="F:methyltransferase activity"/>
    <property type="evidence" value="ECO:0007669"/>
    <property type="project" value="UniProtKB-KW"/>
</dbReference>